<organism evidence="1 2">
    <name type="scientific">Candidatus Epulonipiscium fishelsonii</name>
    <dbReference type="NCBI Taxonomy" id="77094"/>
    <lineage>
        <taxon>Bacteria</taxon>
        <taxon>Bacillati</taxon>
        <taxon>Bacillota</taxon>
        <taxon>Clostridia</taxon>
        <taxon>Lachnospirales</taxon>
        <taxon>Lachnospiraceae</taxon>
        <taxon>Candidatus Epulonipiscium</taxon>
    </lineage>
</organism>
<proteinExistence type="predicted"/>
<reference evidence="1" key="1">
    <citation type="submission" date="2016-08" db="EMBL/GenBank/DDBJ databases">
        <authorList>
            <person name="Ngugi D.K."/>
            <person name="Miyake S."/>
            <person name="Stingl U."/>
        </authorList>
    </citation>
    <scope>NUCLEOTIDE SEQUENCE</scope>
    <source>
        <strain evidence="1">SCG-D08WGA-EpuloA1</strain>
    </source>
</reference>
<dbReference type="EMBL" id="LJHD01000292">
    <property type="protein sequence ID" value="ONI38385.1"/>
    <property type="molecule type" value="Genomic_DNA"/>
</dbReference>
<gene>
    <name evidence="1" type="ORF">AN640_02615</name>
</gene>
<evidence type="ECO:0000313" key="1">
    <source>
        <dbReference type="EMBL" id="ONI38385.1"/>
    </source>
</evidence>
<sequence>MFWNDSQIVSFFTTKEGGASEGYFSSLNLGFKSGDDLNVVKQNYKLLAQKLGIPYESMTCSAQVHETNIKQVTYEDRGNGVIFPNKWDSVDGIYTMEKDITLVTHYADCVPLFFYAPKHHLIGLAHAGWRGTVNKICEKMVKIWNEKHNVAYEDIQVGIGPSIGACCFEVNADVSEPFVNTFGKADFIKFKENGKANIDLWECNERMLQNLGIYNIQIANICTCCNSDKYFSHRKTQGKRGLMGAIMYLRY</sequence>
<keyword evidence="2" id="KW-1185">Reference proteome</keyword>
<evidence type="ECO:0000313" key="2">
    <source>
        <dbReference type="Proteomes" id="UP000188637"/>
    </source>
</evidence>
<dbReference type="Proteomes" id="UP000188637">
    <property type="component" value="Unassembled WGS sequence"/>
</dbReference>
<name>A0ACC8X8R1_9FIRM</name>
<accession>A0ACC8X8R1</accession>
<comment type="caution">
    <text evidence="1">The sequence shown here is derived from an EMBL/GenBank/DDBJ whole genome shotgun (WGS) entry which is preliminary data.</text>
</comment>
<protein>
    <submittedName>
        <fullName evidence="1">Uncharacterized protein</fullName>
    </submittedName>
</protein>